<protein>
    <submittedName>
        <fullName evidence="1">Uncharacterized protein</fullName>
    </submittedName>
</protein>
<keyword evidence="2" id="KW-1185">Reference proteome</keyword>
<proteinExistence type="predicted"/>
<organism evidence="1 2">
    <name type="scientific">Oceaniovalibus guishaninsula JLT2003</name>
    <dbReference type="NCBI Taxonomy" id="1231392"/>
    <lineage>
        <taxon>Bacteria</taxon>
        <taxon>Pseudomonadati</taxon>
        <taxon>Pseudomonadota</taxon>
        <taxon>Alphaproteobacteria</taxon>
        <taxon>Rhodobacterales</taxon>
        <taxon>Roseobacteraceae</taxon>
        <taxon>Oceaniovalibus</taxon>
    </lineage>
</organism>
<evidence type="ECO:0000313" key="2">
    <source>
        <dbReference type="Proteomes" id="UP000006765"/>
    </source>
</evidence>
<reference evidence="1 2" key="1">
    <citation type="journal article" date="2012" name="J. Bacteriol.">
        <title>Draft Genome Sequence of Oceaniovalibus guishaninsula JLT2003T.</title>
        <authorList>
            <person name="Tang K."/>
            <person name="Liu K."/>
            <person name="Jiao N."/>
        </authorList>
    </citation>
    <scope>NUCLEOTIDE SEQUENCE [LARGE SCALE GENOMIC DNA]</scope>
    <source>
        <strain evidence="1 2">JLT2003</strain>
    </source>
</reference>
<dbReference type="Proteomes" id="UP000006765">
    <property type="component" value="Unassembled WGS sequence"/>
</dbReference>
<accession>K2I899</accession>
<gene>
    <name evidence="1" type="ORF">OCGS_0355</name>
</gene>
<comment type="caution">
    <text evidence="1">The sequence shown here is derived from an EMBL/GenBank/DDBJ whole genome shotgun (WGS) entry which is preliminary data.</text>
</comment>
<sequence length="45" mass="5018">MTARAAGRIAREPYRPASARAGPYCAPAPAWRTRPRMNRCRAFAN</sequence>
<dbReference type="EMBL" id="AMGO01000007">
    <property type="protein sequence ID" value="EKE45265.1"/>
    <property type="molecule type" value="Genomic_DNA"/>
</dbReference>
<name>K2I899_9RHOB</name>
<evidence type="ECO:0000313" key="1">
    <source>
        <dbReference type="EMBL" id="EKE45265.1"/>
    </source>
</evidence>
<dbReference type="AlphaFoldDB" id="K2I899"/>